<dbReference type="SUPFAM" id="SSF51735">
    <property type="entry name" value="NAD(P)-binding Rossmann-fold domains"/>
    <property type="match status" value="1"/>
</dbReference>
<evidence type="ECO:0000313" key="3">
    <source>
        <dbReference type="Proteomes" id="UP000247569"/>
    </source>
</evidence>
<dbReference type="GO" id="GO:0005737">
    <property type="term" value="C:cytoplasm"/>
    <property type="evidence" value="ECO:0007669"/>
    <property type="project" value="TreeGrafter"/>
</dbReference>
<dbReference type="AlphaFoldDB" id="A0A318JTP7"/>
<dbReference type="Pfam" id="PF01370">
    <property type="entry name" value="Epimerase"/>
    <property type="match status" value="1"/>
</dbReference>
<dbReference type="InterPro" id="IPR001509">
    <property type="entry name" value="Epimerase_deHydtase"/>
</dbReference>
<proteinExistence type="predicted"/>
<accession>A0A318JTP7</accession>
<feature type="domain" description="NAD-dependent epimerase/dehydratase" evidence="1">
    <location>
        <begin position="3"/>
        <end position="201"/>
    </location>
</feature>
<dbReference type="EMBL" id="QJKF01000018">
    <property type="protein sequence ID" value="PXX57394.1"/>
    <property type="molecule type" value="Genomic_DNA"/>
</dbReference>
<reference evidence="2 3" key="1">
    <citation type="submission" date="2018-05" db="EMBL/GenBank/DDBJ databases">
        <title>Genomic Encyclopedia of Type Strains, Phase IV (KMG-IV): sequencing the most valuable type-strain genomes for metagenomic binning, comparative biology and taxonomic classification.</title>
        <authorList>
            <person name="Goeker M."/>
        </authorList>
    </citation>
    <scope>NUCLEOTIDE SEQUENCE [LARGE SCALE GENOMIC DNA]</scope>
    <source>
        <strain evidence="2 3">DSM 44704</strain>
    </source>
</reference>
<dbReference type="RefSeq" id="WP_040735192.1">
    <property type="nucleotide sequence ID" value="NZ_QJKF01000018.1"/>
</dbReference>
<organism evidence="2 3">
    <name type="scientific">Nocardia tenerifensis</name>
    <dbReference type="NCBI Taxonomy" id="228006"/>
    <lineage>
        <taxon>Bacteria</taxon>
        <taxon>Bacillati</taxon>
        <taxon>Actinomycetota</taxon>
        <taxon>Actinomycetes</taxon>
        <taxon>Mycobacteriales</taxon>
        <taxon>Nocardiaceae</taxon>
        <taxon>Nocardia</taxon>
    </lineage>
</organism>
<dbReference type="OrthoDB" id="9787292at2"/>
<dbReference type="Gene3D" id="3.40.50.720">
    <property type="entry name" value="NAD(P)-binding Rossmann-like Domain"/>
    <property type="match status" value="1"/>
</dbReference>
<dbReference type="InterPro" id="IPR036291">
    <property type="entry name" value="NAD(P)-bd_dom_sf"/>
</dbReference>
<dbReference type="PANTHER" id="PTHR48079">
    <property type="entry name" value="PROTEIN YEEZ"/>
    <property type="match status" value="1"/>
</dbReference>
<evidence type="ECO:0000259" key="1">
    <source>
        <dbReference type="Pfam" id="PF01370"/>
    </source>
</evidence>
<keyword evidence="3" id="KW-1185">Reference proteome</keyword>
<comment type="caution">
    <text evidence="2">The sequence shown here is derived from an EMBL/GenBank/DDBJ whole genome shotgun (WGS) entry which is preliminary data.</text>
</comment>
<dbReference type="PANTHER" id="PTHR48079:SF6">
    <property type="entry name" value="NAD(P)-BINDING DOMAIN-CONTAINING PROTEIN-RELATED"/>
    <property type="match status" value="1"/>
</dbReference>
<protein>
    <submittedName>
        <fullName evidence="2">Nucleoside-diphosphate-sugar epimerase</fullName>
    </submittedName>
</protein>
<dbReference type="Proteomes" id="UP000247569">
    <property type="component" value="Unassembled WGS sequence"/>
</dbReference>
<dbReference type="InterPro" id="IPR051783">
    <property type="entry name" value="NAD(P)-dependent_oxidoreduct"/>
</dbReference>
<evidence type="ECO:0000313" key="2">
    <source>
        <dbReference type="EMBL" id="PXX57394.1"/>
    </source>
</evidence>
<name>A0A318JTP7_9NOCA</name>
<sequence>MRVLLIGARGYVGSAVAERLSSLGDEIVALERPGADTGAHEYETRTGDLADPASLTAAVTPDIDAVVNLATPSGDAAVDAAAVAALTDPLRGTGKPFVYTSGVWVLGATDGADETSPTNPIPIVGYRPEIERQVLALAGAGVRAAVVRPGIVHGRGGGIPALLVDLARKHEAPVVVADESVVWPMVHLDDLADLFAKVVHAAPAGSIWHGISQPAVPVTDLATAAAQAAGVTGDTEIWPLEEARAELGTPFADALALSQTITGQAGIEQLNWQPEGPDVISDLTDGSYR</sequence>
<gene>
    <name evidence="2" type="ORF">DFR70_11849</name>
</gene>
<dbReference type="GO" id="GO:0004029">
    <property type="term" value="F:aldehyde dehydrogenase (NAD+) activity"/>
    <property type="evidence" value="ECO:0007669"/>
    <property type="project" value="TreeGrafter"/>
</dbReference>